<accession>A0A0D1Y911</accession>
<organism evidence="1 2">
    <name type="scientific">Exophiala sideris</name>
    <dbReference type="NCBI Taxonomy" id="1016849"/>
    <lineage>
        <taxon>Eukaryota</taxon>
        <taxon>Fungi</taxon>
        <taxon>Dikarya</taxon>
        <taxon>Ascomycota</taxon>
        <taxon>Pezizomycotina</taxon>
        <taxon>Eurotiomycetes</taxon>
        <taxon>Chaetothyriomycetidae</taxon>
        <taxon>Chaetothyriales</taxon>
        <taxon>Herpotrichiellaceae</taxon>
        <taxon>Exophiala</taxon>
    </lineage>
</organism>
<evidence type="ECO:0000313" key="2">
    <source>
        <dbReference type="Proteomes" id="UP000053599"/>
    </source>
</evidence>
<gene>
    <name evidence="1" type="ORF">PV11_06964</name>
</gene>
<evidence type="ECO:0000313" key="1">
    <source>
        <dbReference type="EMBL" id="KIV79402.1"/>
    </source>
</evidence>
<dbReference type="HOGENOM" id="CLU_141740_2_0_1"/>
<dbReference type="Proteomes" id="UP000053599">
    <property type="component" value="Unassembled WGS sequence"/>
</dbReference>
<dbReference type="InterPro" id="IPR011051">
    <property type="entry name" value="RmlC_Cupin_sf"/>
</dbReference>
<dbReference type="Gene3D" id="2.60.120.10">
    <property type="entry name" value="Jelly Rolls"/>
    <property type="match status" value="1"/>
</dbReference>
<sequence>MVFETKARTEIFKIQNIDAGPHVFFSDILGTQDTNVKNPIVGSWFRIEKGPPATPPKYEYDEAGVVFEGSVTLQDENGREQSLHADDSFLIHRGSTITFSSSGYGVCFKCGSRLMAKM</sequence>
<proteinExistence type="predicted"/>
<evidence type="ECO:0008006" key="3">
    <source>
        <dbReference type="Google" id="ProtNLM"/>
    </source>
</evidence>
<reference evidence="1 2" key="1">
    <citation type="submission" date="2015-01" db="EMBL/GenBank/DDBJ databases">
        <title>The Genome Sequence of Exophiala sideris CBS121828.</title>
        <authorList>
            <consortium name="The Broad Institute Genomics Platform"/>
            <person name="Cuomo C."/>
            <person name="de Hoog S."/>
            <person name="Gorbushina A."/>
            <person name="Stielow B."/>
            <person name="Teixiera M."/>
            <person name="Abouelleil A."/>
            <person name="Chapman S.B."/>
            <person name="Priest M."/>
            <person name="Young S.K."/>
            <person name="Wortman J."/>
            <person name="Nusbaum C."/>
            <person name="Birren B."/>
        </authorList>
    </citation>
    <scope>NUCLEOTIDE SEQUENCE [LARGE SCALE GENOMIC DNA]</scope>
    <source>
        <strain evidence="1 2">CBS 121828</strain>
    </source>
</reference>
<name>A0A0D1Y911_9EURO</name>
<dbReference type="InterPro" id="IPR014710">
    <property type="entry name" value="RmlC-like_jellyroll"/>
</dbReference>
<protein>
    <recommendedName>
        <fullName evidence="3">(S)-ureidoglycine aminohydrolase cupin domain-containing protein</fullName>
    </recommendedName>
</protein>
<dbReference type="PANTHER" id="PTHR36169:SF1">
    <property type="entry name" value="ACETATE KINASE EUTQ"/>
    <property type="match status" value="1"/>
</dbReference>
<dbReference type="SUPFAM" id="SSF51182">
    <property type="entry name" value="RmlC-like cupins"/>
    <property type="match status" value="1"/>
</dbReference>
<dbReference type="EMBL" id="KN846953">
    <property type="protein sequence ID" value="KIV79402.1"/>
    <property type="molecule type" value="Genomic_DNA"/>
</dbReference>
<dbReference type="AlphaFoldDB" id="A0A0D1Y911"/>
<dbReference type="PANTHER" id="PTHR36169">
    <property type="entry name" value="ETHANOLAMINE UTILIZATION PROTEIN EUTQ"/>
    <property type="match status" value="1"/>
</dbReference>
<dbReference type="InterPro" id="IPR010424">
    <property type="entry name" value="EutQ"/>
</dbReference>
<dbReference type="OrthoDB" id="4985585at2759"/>